<reference evidence="3" key="1">
    <citation type="submission" date="2021-07" db="EMBL/GenBank/DDBJ databases">
        <authorList>
            <person name="Branca A.L. A."/>
        </authorList>
    </citation>
    <scope>NUCLEOTIDE SEQUENCE</scope>
</reference>
<keyword evidence="2" id="KW-0472">Membrane</keyword>
<proteinExistence type="predicted"/>
<feature type="region of interest" description="Disordered" evidence="1">
    <location>
        <begin position="369"/>
        <end position="452"/>
    </location>
</feature>
<dbReference type="InterPro" id="IPR052765">
    <property type="entry name" value="PGM-Related"/>
</dbReference>
<feature type="transmembrane region" description="Helical" evidence="2">
    <location>
        <begin position="12"/>
        <end position="32"/>
    </location>
</feature>
<feature type="region of interest" description="Disordered" evidence="1">
    <location>
        <begin position="314"/>
        <end position="338"/>
    </location>
</feature>
<keyword evidence="2" id="KW-1133">Transmembrane helix</keyword>
<dbReference type="CDD" id="cd07067">
    <property type="entry name" value="HP_PGM_like"/>
    <property type="match status" value="1"/>
</dbReference>
<evidence type="ECO:0000256" key="1">
    <source>
        <dbReference type="SAM" id="MobiDB-lite"/>
    </source>
</evidence>
<dbReference type="Pfam" id="PF00300">
    <property type="entry name" value="His_Phos_1"/>
    <property type="match status" value="1"/>
</dbReference>
<dbReference type="AlphaFoldDB" id="A0A9W4N6V6"/>
<feature type="region of interest" description="Disordered" evidence="1">
    <location>
        <begin position="488"/>
        <end position="633"/>
    </location>
</feature>
<feature type="compositionally biased region" description="Polar residues" evidence="1">
    <location>
        <begin position="595"/>
        <end position="615"/>
    </location>
</feature>
<name>A0A9W4N6V6_9EURO</name>
<feature type="compositionally biased region" description="Polar residues" evidence="1">
    <location>
        <begin position="516"/>
        <end position="533"/>
    </location>
</feature>
<protein>
    <recommendedName>
        <fullName evidence="5">Histidine phosphatase superfamily, clade-1</fullName>
    </recommendedName>
</protein>
<feature type="compositionally biased region" description="Low complexity" evidence="1">
    <location>
        <begin position="392"/>
        <end position="405"/>
    </location>
</feature>
<dbReference type="EMBL" id="CAJVPG010000077">
    <property type="protein sequence ID" value="CAG8308256.1"/>
    <property type="molecule type" value="Genomic_DNA"/>
</dbReference>
<dbReference type="OrthoDB" id="10261749at2759"/>
<feature type="compositionally biased region" description="Polar residues" evidence="1">
    <location>
        <begin position="624"/>
        <end position="633"/>
    </location>
</feature>
<organism evidence="3 4">
    <name type="scientific">Penicillium salamii</name>
    <dbReference type="NCBI Taxonomy" id="1612424"/>
    <lineage>
        <taxon>Eukaryota</taxon>
        <taxon>Fungi</taxon>
        <taxon>Dikarya</taxon>
        <taxon>Ascomycota</taxon>
        <taxon>Pezizomycotina</taxon>
        <taxon>Eurotiomycetes</taxon>
        <taxon>Eurotiomycetidae</taxon>
        <taxon>Eurotiales</taxon>
        <taxon>Aspergillaceae</taxon>
        <taxon>Penicillium</taxon>
    </lineage>
</organism>
<keyword evidence="2" id="KW-0812">Transmembrane</keyword>
<evidence type="ECO:0000313" key="4">
    <source>
        <dbReference type="Proteomes" id="UP001152649"/>
    </source>
</evidence>
<feature type="transmembrane region" description="Helical" evidence="2">
    <location>
        <begin position="38"/>
        <end position="57"/>
    </location>
</feature>
<dbReference type="PANTHER" id="PTHR46192">
    <property type="entry name" value="BROAD-RANGE ACID PHOSPHATASE DET1"/>
    <property type="match status" value="1"/>
</dbReference>
<dbReference type="InterPro" id="IPR029033">
    <property type="entry name" value="His_PPase_superfam"/>
</dbReference>
<dbReference type="SMART" id="SM00855">
    <property type="entry name" value="PGAM"/>
    <property type="match status" value="1"/>
</dbReference>
<evidence type="ECO:0000313" key="3">
    <source>
        <dbReference type="EMBL" id="CAG8308256.1"/>
    </source>
</evidence>
<keyword evidence="4" id="KW-1185">Reference proteome</keyword>
<gene>
    <name evidence="3" type="ORF">PSALAMII_LOCUS2048</name>
</gene>
<evidence type="ECO:0000256" key="2">
    <source>
        <dbReference type="SAM" id="Phobius"/>
    </source>
</evidence>
<dbReference type="Proteomes" id="UP001152649">
    <property type="component" value="Unassembled WGS sequence"/>
</dbReference>
<feature type="compositionally biased region" description="Basic and acidic residues" evidence="1">
    <location>
        <begin position="428"/>
        <end position="441"/>
    </location>
</feature>
<feature type="compositionally biased region" description="Acidic residues" evidence="1">
    <location>
        <begin position="548"/>
        <end position="557"/>
    </location>
</feature>
<sequence>MLFASCVKAARWLVRAGLACTGTFSFLVSLSFSLSSLFFYVLQIILLFTLFSVLVSLSSSSQLEYLLVAPPPHPQFIPSPYDSAMGKPRMIILVRHAQSEGNKNRDIHQTIPDHRVKLTNEGLRQAEDAGRRLRDLLHPDDTLHFFTSPYRRTRETTEGILESLTSDTPAPSPFPRHTIKVYEEPRLREQDFGNFQPCSTEMERMWMERADYGHFFYRIPNGESAADAYDRVSGFNESLWRQFGEDDFANVCVLVTHGLMARVFLMKWYHWSVEYFEDLRNINHCEFVVLTLNPNNGKYTLQNKLRTWSDLRKDRENENASKEQPTASPSHSDHIPLRRKWGGCPDGCTHGMNAEGKQALRTSLLNSMHQHNHPHSHKHDEHHSFGSKLQKSISIDDVVSSSEDSAAYNDTRDSTYHRQRTASDDSTGDPKHYHSNSETRPRVTPGIKRSTLHGINRNSEDQLFHPPSASSSSSAHLKYALLHLGGRDGGGSMSGANSLAPSDDETEDHLPRHTVPTVSNLGNGSLSHANQQHFKFPLEAQRPPPSQELEDDGDDEMSGNSTEQFKKPRPHHPHNQYFANQEHRMANILGDGDESSTPSDTQTPRPESSSPSQMHASLEDQQRQDQSIQGSVY</sequence>
<evidence type="ECO:0008006" key="5">
    <source>
        <dbReference type="Google" id="ProtNLM"/>
    </source>
</evidence>
<accession>A0A9W4N6V6</accession>
<dbReference type="Gene3D" id="3.40.50.1240">
    <property type="entry name" value="Phosphoglycerate mutase-like"/>
    <property type="match status" value="1"/>
</dbReference>
<comment type="caution">
    <text evidence="3">The sequence shown here is derived from an EMBL/GenBank/DDBJ whole genome shotgun (WGS) entry which is preliminary data.</text>
</comment>
<dbReference type="InterPro" id="IPR013078">
    <property type="entry name" value="His_Pase_superF_clade-1"/>
</dbReference>
<dbReference type="SUPFAM" id="SSF53254">
    <property type="entry name" value="Phosphoglycerate mutase-like"/>
    <property type="match status" value="1"/>
</dbReference>